<dbReference type="GO" id="GO:0005789">
    <property type="term" value="C:endoplasmic reticulum membrane"/>
    <property type="evidence" value="ECO:0007669"/>
    <property type="project" value="UniProtKB-SubCell"/>
</dbReference>
<feature type="non-terminal residue" evidence="9">
    <location>
        <position position="122"/>
    </location>
</feature>
<evidence type="ECO:0000313" key="10">
    <source>
        <dbReference type="EMBL" id="ORX67380.1"/>
    </source>
</evidence>
<gene>
    <name evidence="9" type="ORF">DL89DRAFT_201887</name>
    <name evidence="10" type="ORF">DL89DRAFT_202473</name>
</gene>
<dbReference type="InterPro" id="IPR009445">
    <property type="entry name" value="TMEM85/Emc4"/>
</dbReference>
<reference evidence="9 11" key="1">
    <citation type="submission" date="2016-07" db="EMBL/GenBank/DDBJ databases">
        <title>Pervasive Adenine N6-methylation of Active Genes in Fungi.</title>
        <authorList>
            <consortium name="DOE Joint Genome Institute"/>
            <person name="Mondo S.J."/>
            <person name="Dannebaum R.O."/>
            <person name="Kuo R.C."/>
            <person name="Labutti K."/>
            <person name="Haridas S."/>
            <person name="Kuo A."/>
            <person name="Salamov A."/>
            <person name="Ahrendt S.R."/>
            <person name="Lipzen A."/>
            <person name="Sullivan W."/>
            <person name="Andreopoulos W.B."/>
            <person name="Clum A."/>
            <person name="Lindquist E."/>
            <person name="Daum C."/>
            <person name="Ramamoorthy G.K."/>
            <person name="Gryganskyi A."/>
            <person name="Culley D."/>
            <person name="Magnuson J.K."/>
            <person name="James T.Y."/>
            <person name="O'Malley M.A."/>
            <person name="Stajich J.E."/>
            <person name="Spatafora J.W."/>
            <person name="Visel A."/>
            <person name="Grigoriev I.V."/>
        </authorList>
    </citation>
    <scope>NUCLEOTIDE SEQUENCE [LARGE SCALE GENOMIC DNA]</scope>
    <source>
        <strain evidence="9 11">ATCC 12442</strain>
    </source>
</reference>
<dbReference type="AlphaFoldDB" id="A0A1Y1VXX3"/>
<dbReference type="OrthoDB" id="369569at2759"/>
<sequence length="122" mass="13188">LRAKKAWEVALAPGKTLPMQMFMAWMSGSGVSIFSIIIMGMIFMTPLKSIMSVNASFAPLERLGKGGNVAVDLSMQKAAFIAINIGGVLFGVYRLSIMGLLPTATSDWLAFVPFKHYLELSA</sequence>
<comment type="caution">
    <text evidence="9">The sequence shown here is derived from an EMBL/GenBank/DDBJ whole genome shotgun (WGS) entry which is preliminary data.</text>
</comment>
<dbReference type="EMBL" id="MCFD01000012">
    <property type="protein sequence ID" value="ORX67380.1"/>
    <property type="molecule type" value="Genomic_DNA"/>
</dbReference>
<evidence type="ECO:0000256" key="7">
    <source>
        <dbReference type="ARBA" id="ARBA00023136"/>
    </source>
</evidence>
<evidence type="ECO:0000256" key="2">
    <source>
        <dbReference type="ARBA" id="ARBA00007715"/>
    </source>
</evidence>
<feature type="transmembrane region" description="Helical" evidence="8">
    <location>
        <begin position="78"/>
        <end position="96"/>
    </location>
</feature>
<comment type="subcellular location">
    <subcellularLocation>
        <location evidence="1">Endoplasmic reticulum membrane</location>
        <topology evidence="1">Multi-pass membrane protein</topology>
    </subcellularLocation>
</comment>
<dbReference type="PANTHER" id="PTHR19315">
    <property type="entry name" value="ER MEMBRANE PROTEIN COMPLEX SUBUNIT 4"/>
    <property type="match status" value="1"/>
</dbReference>
<feature type="transmembrane region" description="Helical" evidence="8">
    <location>
        <begin position="21"/>
        <end position="44"/>
    </location>
</feature>
<dbReference type="Proteomes" id="UP000193922">
    <property type="component" value="Unassembled WGS sequence"/>
</dbReference>
<name>A0A1Y1VXX3_9FUNG</name>
<dbReference type="RefSeq" id="XP_040739958.1">
    <property type="nucleotide sequence ID" value="XM_040883987.1"/>
</dbReference>
<keyword evidence="5" id="KW-0256">Endoplasmic reticulum</keyword>
<organism evidence="9 11">
    <name type="scientific">Linderina pennispora</name>
    <dbReference type="NCBI Taxonomy" id="61395"/>
    <lineage>
        <taxon>Eukaryota</taxon>
        <taxon>Fungi</taxon>
        <taxon>Fungi incertae sedis</taxon>
        <taxon>Zoopagomycota</taxon>
        <taxon>Kickxellomycotina</taxon>
        <taxon>Kickxellomycetes</taxon>
        <taxon>Kickxellales</taxon>
        <taxon>Kickxellaceae</taxon>
        <taxon>Linderina</taxon>
    </lineage>
</organism>
<proteinExistence type="inferred from homology"/>
<keyword evidence="6 8" id="KW-1133">Transmembrane helix</keyword>
<evidence type="ECO:0000256" key="6">
    <source>
        <dbReference type="ARBA" id="ARBA00022989"/>
    </source>
</evidence>
<keyword evidence="7 8" id="KW-0472">Membrane</keyword>
<evidence type="ECO:0000256" key="3">
    <source>
        <dbReference type="ARBA" id="ARBA00020820"/>
    </source>
</evidence>
<protein>
    <recommendedName>
        <fullName evidence="3">ER membrane protein complex subunit 4</fullName>
    </recommendedName>
</protein>
<comment type="similarity">
    <text evidence="2">Belongs to the EMC4 family.</text>
</comment>
<dbReference type="GeneID" id="63800635"/>
<keyword evidence="4 8" id="KW-0812">Transmembrane</keyword>
<evidence type="ECO:0000256" key="8">
    <source>
        <dbReference type="SAM" id="Phobius"/>
    </source>
</evidence>
<dbReference type="STRING" id="61395.A0A1Y1VXX3"/>
<dbReference type="EMBL" id="MCFD01000020">
    <property type="protein sequence ID" value="ORX65875.1"/>
    <property type="molecule type" value="Genomic_DNA"/>
</dbReference>
<evidence type="ECO:0000313" key="11">
    <source>
        <dbReference type="Proteomes" id="UP000193922"/>
    </source>
</evidence>
<evidence type="ECO:0000256" key="1">
    <source>
        <dbReference type="ARBA" id="ARBA00004477"/>
    </source>
</evidence>
<dbReference type="Pfam" id="PF06417">
    <property type="entry name" value="EMC4"/>
    <property type="match status" value="1"/>
</dbReference>
<feature type="non-terminal residue" evidence="9">
    <location>
        <position position="1"/>
    </location>
</feature>
<keyword evidence="11" id="KW-1185">Reference proteome</keyword>
<evidence type="ECO:0000256" key="4">
    <source>
        <dbReference type="ARBA" id="ARBA00022692"/>
    </source>
</evidence>
<evidence type="ECO:0000256" key="5">
    <source>
        <dbReference type="ARBA" id="ARBA00022824"/>
    </source>
</evidence>
<accession>A0A1Y1VXX3</accession>
<evidence type="ECO:0000313" key="9">
    <source>
        <dbReference type="EMBL" id="ORX65875.1"/>
    </source>
</evidence>